<evidence type="ECO:0000313" key="3">
    <source>
        <dbReference type="EMBL" id="EFE29304.1"/>
    </source>
</evidence>
<dbReference type="OMA" id="CYPGREG"/>
<comment type="caution">
    <text evidence="3">The sequence shown here is derived from an EMBL/GenBank/DDBJ whole genome shotgun (WGS) entry which is preliminary data.</text>
</comment>
<dbReference type="InterPro" id="IPR029058">
    <property type="entry name" value="AB_hydrolase_fold"/>
</dbReference>
<dbReference type="Proteomes" id="UP000008866">
    <property type="component" value="Unassembled WGS sequence"/>
</dbReference>
<dbReference type="HOGENOM" id="CLU_087077_0_0_1"/>
<dbReference type="eggNOG" id="ENOG502RN43">
    <property type="taxonomic scope" value="Eukaryota"/>
</dbReference>
<protein>
    <recommendedName>
        <fullName evidence="2">Thioesterase domain-containing protein</fullName>
    </recommendedName>
</protein>
<organism evidence="3 4">
    <name type="scientific">Arthroderma benhamiae (strain ATCC MYA-4681 / CBS 112371)</name>
    <name type="common">Trichophyton mentagrophytes</name>
    <dbReference type="NCBI Taxonomy" id="663331"/>
    <lineage>
        <taxon>Eukaryota</taxon>
        <taxon>Fungi</taxon>
        <taxon>Dikarya</taxon>
        <taxon>Ascomycota</taxon>
        <taxon>Pezizomycotina</taxon>
        <taxon>Eurotiomycetes</taxon>
        <taxon>Eurotiomycetidae</taxon>
        <taxon>Onygenales</taxon>
        <taxon>Arthrodermataceae</taxon>
        <taxon>Trichophyton</taxon>
    </lineage>
</organism>
<evidence type="ECO:0000256" key="1">
    <source>
        <dbReference type="ARBA" id="ARBA00007169"/>
    </source>
</evidence>
<reference evidence="4" key="1">
    <citation type="journal article" date="2011" name="Genome Biol.">
        <title>Comparative and functional genomics provide insights into the pathogenicity of dermatophytic fungi.</title>
        <authorList>
            <person name="Burmester A."/>
            <person name="Shelest E."/>
            <person name="Gloeckner G."/>
            <person name="Heddergott C."/>
            <person name="Schindler S."/>
            <person name="Staib P."/>
            <person name="Heidel A."/>
            <person name="Felder M."/>
            <person name="Petzold A."/>
            <person name="Szafranski K."/>
            <person name="Feuermann M."/>
            <person name="Pedruzzi I."/>
            <person name="Priebe S."/>
            <person name="Groth M."/>
            <person name="Winkler R."/>
            <person name="Li W."/>
            <person name="Kniemeyer O."/>
            <person name="Schroeckh V."/>
            <person name="Hertweck C."/>
            <person name="Hube B."/>
            <person name="White T.C."/>
            <person name="Platzer M."/>
            <person name="Guthke R."/>
            <person name="Heitman J."/>
            <person name="Woestemeyer J."/>
            <person name="Zipfel P.F."/>
            <person name="Monod M."/>
            <person name="Brakhage A.A."/>
        </authorList>
    </citation>
    <scope>NUCLEOTIDE SEQUENCE [LARGE SCALE GENOMIC DNA]</scope>
    <source>
        <strain evidence="4">ATCC MYA-4681 / CBS 112371</strain>
    </source>
</reference>
<comment type="similarity">
    <text evidence="1">Belongs to the thioesterase family.</text>
</comment>
<gene>
    <name evidence="3" type="ORF">ARB_03875</name>
</gene>
<proteinExistence type="inferred from homology"/>
<evidence type="ECO:0000313" key="4">
    <source>
        <dbReference type="Proteomes" id="UP000008866"/>
    </source>
</evidence>
<dbReference type="STRING" id="663331.D4B5W8"/>
<dbReference type="RefSeq" id="XP_003009949.1">
    <property type="nucleotide sequence ID" value="XM_003009903.1"/>
</dbReference>
<keyword evidence="4" id="KW-1185">Reference proteome</keyword>
<feature type="domain" description="Thioesterase" evidence="2">
    <location>
        <begin position="60"/>
        <end position="183"/>
    </location>
</feature>
<dbReference type="PANTHER" id="PTHR11487:SF0">
    <property type="entry name" value="S-ACYL FATTY ACID SYNTHASE THIOESTERASE, MEDIUM CHAIN"/>
    <property type="match status" value="1"/>
</dbReference>
<dbReference type="GO" id="GO:0008610">
    <property type="term" value="P:lipid biosynthetic process"/>
    <property type="evidence" value="ECO:0007669"/>
    <property type="project" value="TreeGrafter"/>
</dbReference>
<dbReference type="KEGG" id="abe:ARB_03875"/>
<dbReference type="AlphaFoldDB" id="D4B5W8"/>
<dbReference type="PANTHER" id="PTHR11487">
    <property type="entry name" value="THIOESTERASE"/>
    <property type="match status" value="1"/>
</dbReference>
<dbReference type="InterPro" id="IPR012223">
    <property type="entry name" value="TEII"/>
</dbReference>
<accession>D4B5W8</accession>
<dbReference type="GeneID" id="9525294"/>
<dbReference type="Pfam" id="PF00975">
    <property type="entry name" value="Thioesterase"/>
    <property type="match status" value="1"/>
</dbReference>
<sequence>MIQRDIKISYPVMKLFSSPTVEKQSQEEVQEPLHFGGLAGISAWFIRGNNVVVPKGQPSLLCIHLIATDASFFAPYLIKPPQGLDGIAVQIPGRDNRIDEPIPSSVSEVVFGILEEMEPVIGAPVIIWGHSFGGIVAFETIREPRRRGVHPLPRLVVTATVAPHLLRSWQKQPIMQNSFTESVEVDHAISTLRSVDDAAFV</sequence>
<dbReference type="SUPFAM" id="SSF53474">
    <property type="entry name" value="alpha/beta-Hydrolases"/>
    <property type="match status" value="1"/>
</dbReference>
<dbReference type="InterPro" id="IPR001031">
    <property type="entry name" value="Thioesterase"/>
</dbReference>
<evidence type="ECO:0000259" key="2">
    <source>
        <dbReference type="Pfam" id="PF00975"/>
    </source>
</evidence>
<dbReference type="EMBL" id="ABSU01000050">
    <property type="protein sequence ID" value="EFE29304.1"/>
    <property type="molecule type" value="Genomic_DNA"/>
</dbReference>
<name>D4B5W8_ARTBC</name>
<dbReference type="Gene3D" id="3.40.50.1820">
    <property type="entry name" value="alpha/beta hydrolase"/>
    <property type="match status" value="1"/>
</dbReference>